<sequence length="54" mass="5957">RESSSINGGKKKNDKHTEPRGPPSLFSNYTPLTVSCVHILSECHTSEFRQGGIK</sequence>
<organism evidence="2 3">
    <name type="scientific">Trifolium medium</name>
    <dbReference type="NCBI Taxonomy" id="97028"/>
    <lineage>
        <taxon>Eukaryota</taxon>
        <taxon>Viridiplantae</taxon>
        <taxon>Streptophyta</taxon>
        <taxon>Embryophyta</taxon>
        <taxon>Tracheophyta</taxon>
        <taxon>Spermatophyta</taxon>
        <taxon>Magnoliopsida</taxon>
        <taxon>eudicotyledons</taxon>
        <taxon>Gunneridae</taxon>
        <taxon>Pentapetalae</taxon>
        <taxon>rosids</taxon>
        <taxon>fabids</taxon>
        <taxon>Fabales</taxon>
        <taxon>Fabaceae</taxon>
        <taxon>Papilionoideae</taxon>
        <taxon>50 kb inversion clade</taxon>
        <taxon>NPAAA clade</taxon>
        <taxon>Hologalegina</taxon>
        <taxon>IRL clade</taxon>
        <taxon>Trifolieae</taxon>
        <taxon>Trifolium</taxon>
    </lineage>
</organism>
<protein>
    <submittedName>
        <fullName evidence="2">Uncharacterized protein</fullName>
    </submittedName>
</protein>
<comment type="caution">
    <text evidence="2">The sequence shown here is derived from an EMBL/GenBank/DDBJ whole genome shotgun (WGS) entry which is preliminary data.</text>
</comment>
<proteinExistence type="predicted"/>
<dbReference type="AlphaFoldDB" id="A0A392TLA6"/>
<reference evidence="2 3" key="1">
    <citation type="journal article" date="2018" name="Front. Plant Sci.">
        <title>Red Clover (Trifolium pratense) and Zigzag Clover (T. medium) - A Picture of Genomic Similarities and Differences.</title>
        <authorList>
            <person name="Dluhosova J."/>
            <person name="Istvanek J."/>
            <person name="Nedelnik J."/>
            <person name="Repkova J."/>
        </authorList>
    </citation>
    <scope>NUCLEOTIDE SEQUENCE [LARGE SCALE GENOMIC DNA]</scope>
    <source>
        <strain evidence="3">cv. 10/8</strain>
        <tissue evidence="2">Leaf</tissue>
    </source>
</reference>
<evidence type="ECO:0000313" key="3">
    <source>
        <dbReference type="Proteomes" id="UP000265520"/>
    </source>
</evidence>
<accession>A0A392TLA6</accession>
<dbReference type="EMBL" id="LXQA010586723">
    <property type="protein sequence ID" value="MCI60715.1"/>
    <property type="molecule type" value="Genomic_DNA"/>
</dbReference>
<feature type="non-terminal residue" evidence="2">
    <location>
        <position position="1"/>
    </location>
</feature>
<keyword evidence="3" id="KW-1185">Reference proteome</keyword>
<dbReference type="Proteomes" id="UP000265520">
    <property type="component" value="Unassembled WGS sequence"/>
</dbReference>
<feature type="region of interest" description="Disordered" evidence="1">
    <location>
        <begin position="1"/>
        <end position="28"/>
    </location>
</feature>
<name>A0A392TLA6_9FABA</name>
<evidence type="ECO:0000256" key="1">
    <source>
        <dbReference type="SAM" id="MobiDB-lite"/>
    </source>
</evidence>
<evidence type="ECO:0000313" key="2">
    <source>
        <dbReference type="EMBL" id="MCI60715.1"/>
    </source>
</evidence>